<comment type="caution">
    <text evidence="3">The sequence shown here is derived from an EMBL/GenBank/DDBJ whole genome shotgun (WGS) entry which is preliminary data.</text>
</comment>
<dbReference type="InterPro" id="IPR012338">
    <property type="entry name" value="Beta-lactam/transpept-like"/>
</dbReference>
<evidence type="ECO:0000256" key="1">
    <source>
        <dbReference type="SAM" id="SignalP"/>
    </source>
</evidence>
<dbReference type="Gene3D" id="3.40.710.10">
    <property type="entry name" value="DD-peptidase/beta-lactamase superfamily"/>
    <property type="match status" value="1"/>
</dbReference>
<dbReference type="Proteomes" id="UP001209878">
    <property type="component" value="Unassembled WGS sequence"/>
</dbReference>
<name>A0AAD9L3C8_RIDPI</name>
<dbReference type="InterPro" id="IPR050491">
    <property type="entry name" value="AmpC-like"/>
</dbReference>
<evidence type="ECO:0000313" key="4">
    <source>
        <dbReference type="Proteomes" id="UP001209878"/>
    </source>
</evidence>
<feature type="signal peptide" evidence="1">
    <location>
        <begin position="1"/>
        <end position="23"/>
    </location>
</feature>
<dbReference type="PANTHER" id="PTHR46825:SF15">
    <property type="entry name" value="BETA-LACTAMASE-RELATED DOMAIN-CONTAINING PROTEIN"/>
    <property type="match status" value="1"/>
</dbReference>
<reference evidence="3" key="1">
    <citation type="journal article" date="2023" name="Mol. Biol. Evol.">
        <title>Third-Generation Sequencing Reveals the Adaptive Role of the Epigenome in Three Deep-Sea Polychaetes.</title>
        <authorList>
            <person name="Perez M."/>
            <person name="Aroh O."/>
            <person name="Sun Y."/>
            <person name="Lan Y."/>
            <person name="Juniper S.K."/>
            <person name="Young C.R."/>
            <person name="Angers B."/>
            <person name="Qian P.Y."/>
        </authorList>
    </citation>
    <scope>NUCLEOTIDE SEQUENCE</scope>
    <source>
        <strain evidence="3">R07B-5</strain>
    </source>
</reference>
<evidence type="ECO:0000259" key="2">
    <source>
        <dbReference type="Pfam" id="PF00144"/>
    </source>
</evidence>
<dbReference type="Pfam" id="PF00144">
    <property type="entry name" value="Beta-lactamase"/>
    <property type="match status" value="1"/>
</dbReference>
<organism evidence="3 4">
    <name type="scientific">Ridgeia piscesae</name>
    <name type="common">Tubeworm</name>
    <dbReference type="NCBI Taxonomy" id="27915"/>
    <lineage>
        <taxon>Eukaryota</taxon>
        <taxon>Metazoa</taxon>
        <taxon>Spiralia</taxon>
        <taxon>Lophotrochozoa</taxon>
        <taxon>Annelida</taxon>
        <taxon>Polychaeta</taxon>
        <taxon>Sedentaria</taxon>
        <taxon>Canalipalpata</taxon>
        <taxon>Sabellida</taxon>
        <taxon>Siboglinidae</taxon>
        <taxon>Ridgeia</taxon>
    </lineage>
</organism>
<feature type="domain" description="Beta-lactamase-related" evidence="2">
    <location>
        <begin position="40"/>
        <end position="236"/>
    </location>
</feature>
<sequence length="255" mass="28561">MSMGKLRGCILLLLAIQAGHGRAADSGFSSEKASKLQKFVNGLIDCRKYVGMSIALVKDGETVFAQGFGYRDRQNRLRMENNTSISIGSISKGFTATLVAHAVSKEQLKWDQPLRDILGNDFRLMDEFRTEKATTRDLLAHTLGIPSFIGATMGIINVTREELCMKKLQHFPTKSDFRAKLEYSNFNFLLAGYVTEKLRRKTWENDVTETLFKALGMSDTKVGPKLTSADWQNTAYSHSIQDGKIVKNPEEDILP</sequence>
<evidence type="ECO:0000313" key="3">
    <source>
        <dbReference type="EMBL" id="KAK2182472.1"/>
    </source>
</evidence>
<proteinExistence type="predicted"/>
<dbReference type="InterPro" id="IPR001466">
    <property type="entry name" value="Beta-lactam-related"/>
</dbReference>
<feature type="chain" id="PRO_5042118665" description="Beta-lactamase-related domain-containing protein" evidence="1">
    <location>
        <begin position="24"/>
        <end position="255"/>
    </location>
</feature>
<dbReference type="PANTHER" id="PTHR46825">
    <property type="entry name" value="D-ALANYL-D-ALANINE-CARBOXYPEPTIDASE/ENDOPEPTIDASE AMPH"/>
    <property type="match status" value="1"/>
</dbReference>
<keyword evidence="1" id="KW-0732">Signal</keyword>
<keyword evidence="4" id="KW-1185">Reference proteome</keyword>
<dbReference type="AlphaFoldDB" id="A0AAD9L3C8"/>
<protein>
    <recommendedName>
        <fullName evidence="2">Beta-lactamase-related domain-containing protein</fullName>
    </recommendedName>
</protein>
<dbReference type="SUPFAM" id="SSF56601">
    <property type="entry name" value="beta-lactamase/transpeptidase-like"/>
    <property type="match status" value="1"/>
</dbReference>
<accession>A0AAD9L3C8</accession>
<gene>
    <name evidence="3" type="ORF">NP493_351g00072</name>
</gene>
<dbReference type="EMBL" id="JAODUO010000352">
    <property type="protein sequence ID" value="KAK2182472.1"/>
    <property type="molecule type" value="Genomic_DNA"/>
</dbReference>